<evidence type="ECO:0000256" key="2">
    <source>
        <dbReference type="ARBA" id="ARBA00010742"/>
    </source>
</evidence>
<organism evidence="6 7">
    <name type="scientific">Bacillus weihaiensis</name>
    <dbReference type="NCBI Taxonomy" id="1547283"/>
    <lineage>
        <taxon>Bacteria</taxon>
        <taxon>Bacillati</taxon>
        <taxon>Bacillota</taxon>
        <taxon>Bacilli</taxon>
        <taxon>Bacillales</taxon>
        <taxon>Bacillaceae</taxon>
        <taxon>Bacillus</taxon>
    </lineage>
</organism>
<feature type="signal peptide" evidence="4">
    <location>
        <begin position="1"/>
        <end position="27"/>
    </location>
</feature>
<feature type="domain" description="SsuA/THI5-like" evidence="5">
    <location>
        <begin position="59"/>
        <end position="268"/>
    </location>
</feature>
<dbReference type="SUPFAM" id="SSF53850">
    <property type="entry name" value="Periplasmic binding protein-like II"/>
    <property type="match status" value="1"/>
</dbReference>
<dbReference type="PROSITE" id="PS51257">
    <property type="entry name" value="PROKAR_LIPOPROTEIN"/>
    <property type="match status" value="1"/>
</dbReference>
<name>A0A1L3MMD7_9BACI</name>
<evidence type="ECO:0000313" key="6">
    <source>
        <dbReference type="EMBL" id="APH03496.1"/>
    </source>
</evidence>
<evidence type="ECO:0000259" key="5">
    <source>
        <dbReference type="Pfam" id="PF09084"/>
    </source>
</evidence>
<dbReference type="Pfam" id="PF09084">
    <property type="entry name" value="NMT1"/>
    <property type="match status" value="1"/>
</dbReference>
<reference evidence="6 7" key="1">
    <citation type="journal article" date="2016" name="Sci. Rep.">
        <title>Complete genome sequence and transcriptomic analysis of a novel marine strain Bacillus weihaiensis reveals the mechanism of brown algae degradation.</title>
        <authorList>
            <person name="Zhu Y."/>
            <person name="Chen P."/>
            <person name="Bao Y."/>
            <person name="Men Y."/>
            <person name="Zeng Y."/>
            <person name="Yang J."/>
            <person name="Sun J."/>
            <person name="Sun Y."/>
        </authorList>
    </citation>
    <scope>NUCLEOTIDE SEQUENCE [LARGE SCALE GENOMIC DNA]</scope>
    <source>
        <strain evidence="6 7">Alg07</strain>
    </source>
</reference>
<comment type="similarity">
    <text evidence="2">Belongs to the bacterial solute-binding protein SsuA/TauA family.</text>
</comment>
<protein>
    <submittedName>
        <fullName evidence="6">ABC transporter substrate-binding protein</fullName>
    </submittedName>
</protein>
<evidence type="ECO:0000313" key="7">
    <source>
        <dbReference type="Proteomes" id="UP000181936"/>
    </source>
</evidence>
<gene>
    <name evidence="6" type="ORF">A9C19_01285</name>
</gene>
<dbReference type="AlphaFoldDB" id="A0A1L3MMD7"/>
<dbReference type="Gene3D" id="3.40.190.10">
    <property type="entry name" value="Periplasmic binding protein-like II"/>
    <property type="match status" value="2"/>
</dbReference>
<dbReference type="InterPro" id="IPR015168">
    <property type="entry name" value="SsuA/THI5"/>
</dbReference>
<proteinExistence type="inferred from homology"/>
<evidence type="ECO:0000256" key="4">
    <source>
        <dbReference type="SAM" id="SignalP"/>
    </source>
</evidence>
<keyword evidence="7" id="KW-1185">Reference proteome</keyword>
<evidence type="ECO:0000256" key="3">
    <source>
        <dbReference type="ARBA" id="ARBA00022729"/>
    </source>
</evidence>
<feature type="chain" id="PRO_5012069184" evidence="4">
    <location>
        <begin position="28"/>
        <end position="340"/>
    </location>
</feature>
<keyword evidence="3 4" id="KW-0732">Signal</keyword>
<evidence type="ECO:0000256" key="1">
    <source>
        <dbReference type="ARBA" id="ARBA00004418"/>
    </source>
</evidence>
<dbReference type="PANTHER" id="PTHR30024">
    <property type="entry name" value="ALIPHATIC SULFONATES-BINDING PROTEIN-RELATED"/>
    <property type="match status" value="1"/>
</dbReference>
<sequence length="340" mass="36564">MCLKKISLVITSLFLLLLAGCSGGEGASSSSTESQSSGEASTEMDTVLVTEAFHSLLYLPLYVGNKEGIFKDNNINLSTIRSAGTGPTALASVLSGEAQFSVHGPEHVGFAQEKGGAAKAISAVANSAPVWVLANEDVEFDSPADLKGKKIVVHQAPGTSNTLLKRLLIDAGLDYEKDVSVMEVQSGSELGPVLAGEADIVVVYEPQVDQGVAQGLKIVYDFTEDYPEYAFSTFNASEKLISENPDLVKRFVLSMDQSLKLMHESPDIAVAVALEEFPELEEEVVTKAVNRMIESNVYPPDVTITNEAFDTAIDMQKFVGNIKTDMKFEDIVDPSFQPNE</sequence>
<accession>A0A1L3MMD7</accession>
<dbReference type="GO" id="GO:0042597">
    <property type="term" value="C:periplasmic space"/>
    <property type="evidence" value="ECO:0007669"/>
    <property type="project" value="UniProtKB-SubCell"/>
</dbReference>
<dbReference type="KEGG" id="bwh:A9C19_01285"/>
<dbReference type="EMBL" id="CP016020">
    <property type="protein sequence ID" value="APH03496.1"/>
    <property type="molecule type" value="Genomic_DNA"/>
</dbReference>
<dbReference type="STRING" id="1547283.A9C19_01285"/>
<dbReference type="PANTHER" id="PTHR30024:SF47">
    <property type="entry name" value="TAURINE-BINDING PERIPLASMIC PROTEIN"/>
    <property type="match status" value="1"/>
</dbReference>
<dbReference type="Proteomes" id="UP000181936">
    <property type="component" value="Chromosome"/>
</dbReference>
<comment type="subcellular location">
    <subcellularLocation>
        <location evidence="1">Periplasm</location>
    </subcellularLocation>
</comment>